<protein>
    <recommendedName>
        <fullName evidence="2">(S)-2-hydroxy-acid oxidase</fullName>
        <ecNumber evidence="2">1.1.3.15</ecNumber>
    </recommendedName>
</protein>
<dbReference type="PROSITE" id="PS00557">
    <property type="entry name" value="FMN_HYDROXY_ACID_DH_1"/>
    <property type="match status" value="1"/>
</dbReference>
<dbReference type="SUPFAM" id="SSF51395">
    <property type="entry name" value="FMN-linked oxidoreductases"/>
    <property type="match status" value="1"/>
</dbReference>
<dbReference type="VEuPathDB" id="VectorBase:LOC119179704"/>
<dbReference type="AlphaFoldDB" id="A0A9J6ET64"/>
<comment type="catalytic activity">
    <reaction evidence="6">
        <text>2-hydroxyoctanoate + O2 = 2-oxooctanoate + H2O2</text>
        <dbReference type="Rhea" id="RHEA:67940"/>
        <dbReference type="ChEBI" id="CHEBI:15379"/>
        <dbReference type="ChEBI" id="CHEBI:16240"/>
        <dbReference type="ChEBI" id="CHEBI:133514"/>
        <dbReference type="ChEBI" id="CHEBI:176689"/>
    </reaction>
    <physiologicalReaction direction="left-to-right" evidence="6">
        <dbReference type="Rhea" id="RHEA:67941"/>
    </physiologicalReaction>
</comment>
<comment type="catalytic activity">
    <reaction evidence="5">
        <text>a (2S)-2-hydroxycarboxylate + O2 = a 2-oxocarboxylate + H2O2</text>
        <dbReference type="Rhea" id="RHEA:16789"/>
        <dbReference type="ChEBI" id="CHEBI:15379"/>
        <dbReference type="ChEBI" id="CHEBI:16240"/>
        <dbReference type="ChEBI" id="CHEBI:35179"/>
        <dbReference type="ChEBI" id="CHEBI:58123"/>
        <dbReference type="EC" id="1.1.3.15"/>
    </reaction>
    <physiologicalReaction direction="left-to-right" evidence="5">
        <dbReference type="Rhea" id="RHEA:16790"/>
    </physiologicalReaction>
</comment>
<evidence type="ECO:0000256" key="6">
    <source>
        <dbReference type="ARBA" id="ARBA00029327"/>
    </source>
</evidence>
<feature type="compositionally biased region" description="Low complexity" evidence="7">
    <location>
        <begin position="269"/>
        <end position="286"/>
    </location>
</feature>
<evidence type="ECO:0000256" key="1">
    <source>
        <dbReference type="ARBA" id="ARBA00001917"/>
    </source>
</evidence>
<dbReference type="Proteomes" id="UP000821866">
    <property type="component" value="Chromosome 10"/>
</dbReference>
<evidence type="ECO:0000313" key="10">
    <source>
        <dbReference type="Proteomes" id="UP000821866"/>
    </source>
</evidence>
<dbReference type="Gene3D" id="3.20.20.70">
    <property type="entry name" value="Aldolase class I"/>
    <property type="match status" value="1"/>
</dbReference>
<dbReference type="GO" id="GO:0010181">
    <property type="term" value="F:FMN binding"/>
    <property type="evidence" value="ECO:0007669"/>
    <property type="project" value="InterPro"/>
</dbReference>
<comment type="caution">
    <text evidence="9">The sequence shown here is derived from an EMBL/GenBank/DDBJ whole genome shotgun (WGS) entry which is preliminary data.</text>
</comment>
<dbReference type="PROSITE" id="PS51349">
    <property type="entry name" value="FMN_HYDROXY_ACID_DH_2"/>
    <property type="match status" value="1"/>
</dbReference>
<dbReference type="EMBL" id="JABSTU010000002">
    <property type="protein sequence ID" value="KAH8037396.1"/>
    <property type="molecule type" value="Genomic_DNA"/>
</dbReference>
<dbReference type="EC" id="1.1.3.15" evidence="2"/>
<evidence type="ECO:0000259" key="8">
    <source>
        <dbReference type="PROSITE" id="PS51349"/>
    </source>
</evidence>
<feature type="region of interest" description="Disordered" evidence="7">
    <location>
        <begin position="242"/>
        <end position="292"/>
    </location>
</feature>
<keyword evidence="10" id="KW-1185">Reference proteome</keyword>
<gene>
    <name evidence="9" type="ORF">HPB51_009951</name>
</gene>
<dbReference type="CDD" id="cd02809">
    <property type="entry name" value="alpha_hydroxyacid_oxid_FMN"/>
    <property type="match status" value="1"/>
</dbReference>
<feature type="compositionally biased region" description="Basic residues" evidence="7">
    <location>
        <begin position="134"/>
        <end position="150"/>
    </location>
</feature>
<reference evidence="9" key="1">
    <citation type="journal article" date="2020" name="Cell">
        <title>Large-Scale Comparative Analyses of Tick Genomes Elucidate Their Genetic Diversity and Vector Capacities.</title>
        <authorList>
            <consortium name="Tick Genome and Microbiome Consortium (TIGMIC)"/>
            <person name="Jia N."/>
            <person name="Wang J."/>
            <person name="Shi W."/>
            <person name="Du L."/>
            <person name="Sun Y."/>
            <person name="Zhan W."/>
            <person name="Jiang J.F."/>
            <person name="Wang Q."/>
            <person name="Zhang B."/>
            <person name="Ji P."/>
            <person name="Bell-Sakyi L."/>
            <person name="Cui X.M."/>
            <person name="Yuan T.T."/>
            <person name="Jiang B.G."/>
            <person name="Yang W.F."/>
            <person name="Lam T.T."/>
            <person name="Chang Q.C."/>
            <person name="Ding S.J."/>
            <person name="Wang X.J."/>
            <person name="Zhu J.G."/>
            <person name="Ruan X.D."/>
            <person name="Zhao L."/>
            <person name="Wei J.T."/>
            <person name="Ye R.Z."/>
            <person name="Que T.C."/>
            <person name="Du C.H."/>
            <person name="Zhou Y.H."/>
            <person name="Cheng J.X."/>
            <person name="Dai P.F."/>
            <person name="Guo W.B."/>
            <person name="Han X.H."/>
            <person name="Huang E.J."/>
            <person name="Li L.F."/>
            <person name="Wei W."/>
            <person name="Gao Y.C."/>
            <person name="Liu J.Z."/>
            <person name="Shao H.Z."/>
            <person name="Wang X."/>
            <person name="Wang C.C."/>
            <person name="Yang T.C."/>
            <person name="Huo Q.B."/>
            <person name="Li W."/>
            <person name="Chen H.Y."/>
            <person name="Chen S.E."/>
            <person name="Zhou L.G."/>
            <person name="Ni X.B."/>
            <person name="Tian J.H."/>
            <person name="Sheng Y."/>
            <person name="Liu T."/>
            <person name="Pan Y.S."/>
            <person name="Xia L.Y."/>
            <person name="Li J."/>
            <person name="Zhao F."/>
            <person name="Cao W.C."/>
        </authorList>
    </citation>
    <scope>NUCLEOTIDE SEQUENCE</scope>
    <source>
        <strain evidence="9">Rmic-2018</strain>
    </source>
</reference>
<evidence type="ECO:0000256" key="3">
    <source>
        <dbReference type="ARBA" id="ARBA00023002"/>
    </source>
</evidence>
<dbReference type="PANTHER" id="PTHR10578">
    <property type="entry name" value="S -2-HYDROXY-ACID OXIDASE-RELATED"/>
    <property type="match status" value="1"/>
</dbReference>
<evidence type="ECO:0000313" key="9">
    <source>
        <dbReference type="EMBL" id="KAH8037396.1"/>
    </source>
</evidence>
<accession>A0A9J6ET64</accession>
<comment type="cofactor">
    <cofactor evidence="1">
        <name>FMN</name>
        <dbReference type="ChEBI" id="CHEBI:58210"/>
    </cofactor>
</comment>
<dbReference type="FunFam" id="3.20.20.70:FF:000056">
    <property type="entry name" value="hydroxyacid oxidase 2"/>
    <property type="match status" value="1"/>
</dbReference>
<evidence type="ECO:0000256" key="5">
    <source>
        <dbReference type="ARBA" id="ARBA00029325"/>
    </source>
</evidence>
<evidence type="ECO:0000256" key="4">
    <source>
        <dbReference type="ARBA" id="ARBA00024042"/>
    </source>
</evidence>
<feature type="domain" description="FMN hydroxy acid dehydrogenase" evidence="8">
    <location>
        <begin position="414"/>
        <end position="775"/>
    </location>
</feature>
<dbReference type="InterPro" id="IPR008259">
    <property type="entry name" value="FMN_hydac_DH_AS"/>
</dbReference>
<dbReference type="Pfam" id="PF01070">
    <property type="entry name" value="FMN_dh"/>
    <property type="match status" value="1"/>
</dbReference>
<dbReference type="PANTHER" id="PTHR10578:SF146">
    <property type="entry name" value="OXIDASE, PUTATIVE-RELATED"/>
    <property type="match status" value="1"/>
</dbReference>
<feature type="region of interest" description="Disordered" evidence="7">
    <location>
        <begin position="130"/>
        <end position="150"/>
    </location>
</feature>
<evidence type="ECO:0000256" key="2">
    <source>
        <dbReference type="ARBA" id="ARBA00013087"/>
    </source>
</evidence>
<keyword evidence="3" id="KW-0560">Oxidoreductase</keyword>
<dbReference type="GO" id="GO:0003973">
    <property type="term" value="F:(S)-2-hydroxy-acid oxidase activity"/>
    <property type="evidence" value="ECO:0007669"/>
    <property type="project" value="UniProtKB-EC"/>
</dbReference>
<feature type="region of interest" description="Disordered" evidence="7">
    <location>
        <begin position="372"/>
        <end position="409"/>
    </location>
</feature>
<dbReference type="InterPro" id="IPR000262">
    <property type="entry name" value="FMN-dep_DH"/>
</dbReference>
<sequence>MIMRDAIVEGSGNFDLLGFFNVHPNLSTRAYNISASIGNAAAAAGILTRDLRVSSRVPWPLDRRGGATCCEFKLASLKWFVLTNTHAEVDPSRKFEVLAVTLRHASDSAAAGFAGCRSFRNDSELHPEKGLSRQARRGCAQKRKPRLPTRKSTCRLQRTRCPAVVLQQSRLEDSQYALIPPAVALERVFYSKHAATFGPWNNIPDDSPELTDPDPPITMARRPDTTTSIDFELPEFMKHLQRASASGKEGPKRVTKAEGPGESNRTAHARNAAVSEAAAAPQNPAASKTLDVASSKRHVDVQPRLGQNIPSGQPHYPFPQAFDQGFGSPAEVGAPFAVNFDHGHPLQQDGLGRQDPGISQDFSPGLTLNRFPGSAADGTSPALLGAGPQGSRFNAVSDRPDGSSRAKVPPIELSYDSDVVTVADIERLGGAKLERTVRGYYDSGADREQTLRENVQAFSRYRFRPDVLVDVSKTNTATTVLGREISMPIGIAPTALQKMAHPVGEVGTAKAAEAAGTVMILSTLSTTSMEEVRRSAPNCLLWYQLYVYQNRSLTESLVRRAVRAGYSALVLTVDAPVFGLRVADVKNNFSLPVGLKLANLEGSLSYLSSMPGSGLTEYTNKLFSPSVTWVDVPWLKRISGLPIVIKGIVTPEAAMYAQTYGAAAVVVSNHGGRQLDGAPATIEALPEIVAAVRGRIEVYVDGGVRSGADAVKALSLGARAVFVGRPALWALSYNGTEGVARMLDILRSEFERTIALLGCPDSNRLTSRYIVREEYYSKLNWRNFPRQEL</sequence>
<comment type="similarity">
    <text evidence="4">Belongs to the FMN-dependent alpha-hydroxy acid dehydrogenase family.</text>
</comment>
<reference evidence="9" key="2">
    <citation type="submission" date="2021-09" db="EMBL/GenBank/DDBJ databases">
        <authorList>
            <person name="Jia N."/>
            <person name="Wang J."/>
            <person name="Shi W."/>
            <person name="Du L."/>
            <person name="Sun Y."/>
            <person name="Zhan W."/>
            <person name="Jiang J."/>
            <person name="Wang Q."/>
            <person name="Zhang B."/>
            <person name="Ji P."/>
            <person name="Sakyi L.B."/>
            <person name="Cui X."/>
            <person name="Yuan T."/>
            <person name="Jiang B."/>
            <person name="Yang W."/>
            <person name="Lam T.T.-Y."/>
            <person name="Chang Q."/>
            <person name="Ding S."/>
            <person name="Wang X."/>
            <person name="Zhu J."/>
            <person name="Ruan X."/>
            <person name="Zhao L."/>
            <person name="Wei J."/>
            <person name="Que T."/>
            <person name="Du C."/>
            <person name="Cheng J."/>
            <person name="Dai P."/>
            <person name="Han X."/>
            <person name="Huang E."/>
            <person name="Gao Y."/>
            <person name="Liu J."/>
            <person name="Shao H."/>
            <person name="Ye R."/>
            <person name="Li L."/>
            <person name="Wei W."/>
            <person name="Wang X."/>
            <person name="Wang C."/>
            <person name="Huo Q."/>
            <person name="Li W."/>
            <person name="Guo W."/>
            <person name="Chen H."/>
            <person name="Chen S."/>
            <person name="Zhou L."/>
            <person name="Zhou L."/>
            <person name="Ni X."/>
            <person name="Tian J."/>
            <person name="Zhou Y."/>
            <person name="Sheng Y."/>
            <person name="Liu T."/>
            <person name="Pan Y."/>
            <person name="Xia L."/>
            <person name="Li J."/>
            <person name="Zhao F."/>
            <person name="Cao W."/>
        </authorList>
    </citation>
    <scope>NUCLEOTIDE SEQUENCE</scope>
    <source>
        <strain evidence="9">Rmic-2018</strain>
        <tissue evidence="9">Larvae</tissue>
    </source>
</reference>
<organism evidence="9 10">
    <name type="scientific">Rhipicephalus microplus</name>
    <name type="common">Cattle tick</name>
    <name type="synonym">Boophilus microplus</name>
    <dbReference type="NCBI Taxonomy" id="6941"/>
    <lineage>
        <taxon>Eukaryota</taxon>
        <taxon>Metazoa</taxon>
        <taxon>Ecdysozoa</taxon>
        <taxon>Arthropoda</taxon>
        <taxon>Chelicerata</taxon>
        <taxon>Arachnida</taxon>
        <taxon>Acari</taxon>
        <taxon>Parasitiformes</taxon>
        <taxon>Ixodida</taxon>
        <taxon>Ixodoidea</taxon>
        <taxon>Ixodidae</taxon>
        <taxon>Rhipicephalinae</taxon>
        <taxon>Rhipicephalus</taxon>
        <taxon>Boophilus</taxon>
    </lineage>
</organism>
<dbReference type="GO" id="GO:0005777">
    <property type="term" value="C:peroxisome"/>
    <property type="evidence" value="ECO:0007669"/>
    <property type="project" value="UniProtKB-ARBA"/>
</dbReference>
<proteinExistence type="inferred from homology"/>
<evidence type="ECO:0000256" key="7">
    <source>
        <dbReference type="SAM" id="MobiDB-lite"/>
    </source>
</evidence>
<dbReference type="InterPro" id="IPR012133">
    <property type="entry name" value="Alpha-hydoxy_acid_DH_FMN"/>
</dbReference>
<dbReference type="InterPro" id="IPR037396">
    <property type="entry name" value="FMN_HAD"/>
</dbReference>
<dbReference type="InterPro" id="IPR013785">
    <property type="entry name" value="Aldolase_TIM"/>
</dbReference>
<name>A0A9J6ET64_RHIMP</name>